<feature type="domain" description="ABC transmembrane type-1" evidence="9">
    <location>
        <begin position="60"/>
        <end position="248"/>
    </location>
</feature>
<organism evidence="11 13">
    <name type="scientific">Agrobacterium vitis</name>
    <name type="common">Rhizobium vitis</name>
    <dbReference type="NCBI Taxonomy" id="373"/>
    <lineage>
        <taxon>Bacteria</taxon>
        <taxon>Pseudomonadati</taxon>
        <taxon>Pseudomonadota</taxon>
        <taxon>Alphaproteobacteria</taxon>
        <taxon>Hyphomicrobiales</taxon>
        <taxon>Rhizobiaceae</taxon>
        <taxon>Rhizobium/Agrobacterium group</taxon>
        <taxon>Agrobacterium</taxon>
    </lineage>
</organism>
<evidence type="ECO:0000256" key="6">
    <source>
        <dbReference type="ARBA" id="ARBA00022989"/>
    </source>
</evidence>
<dbReference type="InterPro" id="IPR035906">
    <property type="entry name" value="MetI-like_sf"/>
</dbReference>
<protein>
    <submittedName>
        <fullName evidence="11">ABC transporter permease subunit</fullName>
    </submittedName>
</protein>
<keyword evidence="12" id="KW-1185">Reference proteome</keyword>
<feature type="transmembrane region" description="Helical" evidence="8">
    <location>
        <begin position="62"/>
        <end position="85"/>
    </location>
</feature>
<dbReference type="AlphaFoldDB" id="A0ABD6HG98"/>
<evidence type="ECO:0000256" key="1">
    <source>
        <dbReference type="ARBA" id="ARBA00004429"/>
    </source>
</evidence>
<keyword evidence="5 8" id="KW-0812">Transmembrane</keyword>
<dbReference type="Proteomes" id="UP000179536">
    <property type="component" value="Unassembled WGS sequence"/>
</dbReference>
<proteinExistence type="inferred from homology"/>
<gene>
    <name evidence="11" type="ORF">BBK91_025930</name>
    <name evidence="10" type="ORF">BBL17_026835</name>
</gene>
<evidence type="ECO:0000256" key="5">
    <source>
        <dbReference type="ARBA" id="ARBA00022692"/>
    </source>
</evidence>
<evidence type="ECO:0000256" key="3">
    <source>
        <dbReference type="ARBA" id="ARBA00022475"/>
    </source>
</evidence>
<dbReference type="CDD" id="cd06261">
    <property type="entry name" value="TM_PBP2"/>
    <property type="match status" value="1"/>
</dbReference>
<evidence type="ECO:0000313" key="10">
    <source>
        <dbReference type="EMBL" id="MUO45388.1"/>
    </source>
</evidence>
<feature type="transmembrane region" description="Helical" evidence="8">
    <location>
        <begin position="97"/>
        <end position="122"/>
    </location>
</feature>
<dbReference type="PANTHER" id="PTHR43357">
    <property type="entry name" value="INNER MEMBRANE ABC TRANSPORTER PERMEASE PROTEIN YDCV"/>
    <property type="match status" value="1"/>
</dbReference>
<evidence type="ECO:0000256" key="8">
    <source>
        <dbReference type="RuleBase" id="RU363032"/>
    </source>
</evidence>
<feature type="transmembrane region" description="Helical" evidence="8">
    <location>
        <begin position="230"/>
        <end position="248"/>
    </location>
</feature>
<evidence type="ECO:0000256" key="2">
    <source>
        <dbReference type="ARBA" id="ARBA00022448"/>
    </source>
</evidence>
<evidence type="ECO:0000313" key="13">
    <source>
        <dbReference type="Proteomes" id="UP000179536"/>
    </source>
</evidence>
<accession>A0ABD6HG98</accession>
<dbReference type="PANTHER" id="PTHR43357:SF4">
    <property type="entry name" value="INNER MEMBRANE ABC TRANSPORTER PERMEASE PROTEIN YDCV"/>
    <property type="match status" value="1"/>
</dbReference>
<comment type="similarity">
    <text evidence="8">Belongs to the binding-protein-dependent transport system permease family.</text>
</comment>
<dbReference type="Proteomes" id="UP000179454">
    <property type="component" value="Unassembled WGS sequence"/>
</dbReference>
<keyword evidence="3" id="KW-1003">Cell membrane</keyword>
<sequence>MTHILSRSLLVILFGLLLAPLLPAIVMSFSADNNLAFPPSGWSFRWYSAVLSNERFLAGLKLSVTLAIAATILSLAFGVAASYALVRSKIPFANSLIALFTAPLIVPSIILGLGLLLVFVQLKLNGSYFALVFTHTMIVTPFVIRILVTGLQTMPADIESAAASLGARPLTVFRRITLPTLTPSITGAALLSFLISFDEVAITLFLAGQSLSTLPVAIYRYTTERTDPQIAALSVLLILLSVSLMVLLERVIGLARAIGK</sequence>
<dbReference type="RefSeq" id="WP_012648998.1">
    <property type="nucleotide sequence ID" value="NZ_AP023283.1"/>
</dbReference>
<dbReference type="EMBL" id="MBFE02000035">
    <property type="protein sequence ID" value="MUO45388.1"/>
    <property type="molecule type" value="Genomic_DNA"/>
</dbReference>
<keyword evidence="4" id="KW-0997">Cell inner membrane</keyword>
<evidence type="ECO:0000256" key="4">
    <source>
        <dbReference type="ARBA" id="ARBA00022519"/>
    </source>
</evidence>
<evidence type="ECO:0000259" key="9">
    <source>
        <dbReference type="PROSITE" id="PS50928"/>
    </source>
</evidence>
<evidence type="ECO:0000313" key="11">
    <source>
        <dbReference type="EMBL" id="MUP13283.1"/>
    </source>
</evidence>
<name>A0ABD6HG98_AGRVI</name>
<dbReference type="SUPFAM" id="SSF161098">
    <property type="entry name" value="MetI-like"/>
    <property type="match status" value="1"/>
</dbReference>
<dbReference type="Pfam" id="PF00528">
    <property type="entry name" value="BPD_transp_1"/>
    <property type="match status" value="1"/>
</dbReference>
<evidence type="ECO:0000256" key="7">
    <source>
        <dbReference type="ARBA" id="ARBA00023136"/>
    </source>
</evidence>
<comment type="subcellular location">
    <subcellularLocation>
        <location evidence="1">Cell inner membrane</location>
        <topology evidence="1">Multi-pass membrane protein</topology>
    </subcellularLocation>
    <subcellularLocation>
        <location evidence="8">Cell membrane</location>
        <topology evidence="8">Multi-pass membrane protein</topology>
    </subcellularLocation>
</comment>
<comment type="caution">
    <text evidence="11">The sequence shown here is derived from an EMBL/GenBank/DDBJ whole genome shotgun (WGS) entry which is preliminary data.</text>
</comment>
<keyword evidence="7 8" id="KW-0472">Membrane</keyword>
<evidence type="ECO:0000313" key="12">
    <source>
        <dbReference type="Proteomes" id="UP000179454"/>
    </source>
</evidence>
<keyword evidence="6 8" id="KW-1133">Transmembrane helix</keyword>
<dbReference type="Gene3D" id="1.10.3720.10">
    <property type="entry name" value="MetI-like"/>
    <property type="match status" value="1"/>
</dbReference>
<keyword evidence="2 8" id="KW-0813">Transport</keyword>
<dbReference type="GO" id="GO:0005886">
    <property type="term" value="C:plasma membrane"/>
    <property type="evidence" value="ECO:0007669"/>
    <property type="project" value="UniProtKB-SubCell"/>
</dbReference>
<feature type="transmembrane region" description="Helical" evidence="8">
    <location>
        <begin position="128"/>
        <end position="148"/>
    </location>
</feature>
<dbReference type="EMBL" id="MBFA02000030">
    <property type="protein sequence ID" value="MUP13283.1"/>
    <property type="molecule type" value="Genomic_DNA"/>
</dbReference>
<dbReference type="PROSITE" id="PS50928">
    <property type="entry name" value="ABC_TM1"/>
    <property type="match status" value="1"/>
</dbReference>
<reference evidence="12 13" key="1">
    <citation type="submission" date="2019-11" db="EMBL/GenBank/DDBJ databases">
        <title>Whole-genome sequencing of Allorhizobium vitis.</title>
        <authorList>
            <person name="Gan H.M."/>
            <person name="Savka M.A."/>
        </authorList>
    </citation>
    <scope>NUCLEOTIDE SEQUENCE [LARGE SCALE GENOMIC DNA]</scope>
    <source>
        <strain evidence="11 13">RF2/1</strain>
        <strain evidence="10 12">T1/7</strain>
    </source>
</reference>
<dbReference type="InterPro" id="IPR000515">
    <property type="entry name" value="MetI-like"/>
</dbReference>